<evidence type="ECO:0000313" key="3">
    <source>
        <dbReference type="Proteomes" id="UP000663860"/>
    </source>
</evidence>
<proteinExistence type="predicted"/>
<dbReference type="AlphaFoldDB" id="A0A813ZIP3"/>
<reference evidence="1" key="1">
    <citation type="submission" date="2021-02" db="EMBL/GenBank/DDBJ databases">
        <authorList>
            <person name="Nowell W R."/>
        </authorList>
    </citation>
    <scope>NUCLEOTIDE SEQUENCE</scope>
</reference>
<dbReference type="EMBL" id="CAJNOE010000093">
    <property type="protein sequence ID" value="CAF0899794.1"/>
    <property type="molecule type" value="Genomic_DNA"/>
</dbReference>
<accession>A0A813ZIP3</accession>
<evidence type="ECO:0000313" key="2">
    <source>
        <dbReference type="EMBL" id="CAF4157371.1"/>
    </source>
</evidence>
<protein>
    <submittedName>
        <fullName evidence="1">Uncharacterized protein</fullName>
    </submittedName>
</protein>
<gene>
    <name evidence="1" type="ORF">IZO911_LOCUS12188</name>
    <name evidence="2" type="ORF">KXQ929_LOCUS37609</name>
</gene>
<name>A0A813ZIP3_9BILA</name>
<organism evidence="1 3">
    <name type="scientific">Adineta steineri</name>
    <dbReference type="NCBI Taxonomy" id="433720"/>
    <lineage>
        <taxon>Eukaryota</taxon>
        <taxon>Metazoa</taxon>
        <taxon>Spiralia</taxon>
        <taxon>Gnathifera</taxon>
        <taxon>Rotifera</taxon>
        <taxon>Eurotatoria</taxon>
        <taxon>Bdelloidea</taxon>
        <taxon>Adinetida</taxon>
        <taxon>Adinetidae</taxon>
        <taxon>Adineta</taxon>
    </lineage>
</organism>
<sequence>MFGGGWPGELVSPVGLKRNHWWDGDNPGYTNLLPNQSIVSRSDKNNINVNDIIFYHPWEGDGMLCFKKIILYRQSSIVGEWDTYKGSN</sequence>
<dbReference type="Proteomes" id="UP000663868">
    <property type="component" value="Unassembled WGS sequence"/>
</dbReference>
<dbReference type="EMBL" id="CAJOBB010006321">
    <property type="protein sequence ID" value="CAF4157371.1"/>
    <property type="molecule type" value="Genomic_DNA"/>
</dbReference>
<dbReference type="Proteomes" id="UP000663860">
    <property type="component" value="Unassembled WGS sequence"/>
</dbReference>
<evidence type="ECO:0000313" key="1">
    <source>
        <dbReference type="EMBL" id="CAF0899794.1"/>
    </source>
</evidence>
<comment type="caution">
    <text evidence="1">The sequence shown here is derived from an EMBL/GenBank/DDBJ whole genome shotgun (WGS) entry which is preliminary data.</text>
</comment>